<dbReference type="InterPro" id="IPR024077">
    <property type="entry name" value="Neurolysin/TOP_dom2"/>
</dbReference>
<evidence type="ECO:0000256" key="4">
    <source>
        <dbReference type="ARBA" id="ARBA00022801"/>
    </source>
</evidence>
<evidence type="ECO:0000256" key="2">
    <source>
        <dbReference type="ARBA" id="ARBA00022670"/>
    </source>
</evidence>
<sequence>MAMTFCGKRLLLTKNSIFTTLRKQHGFIVLVPEIGEDSPEKNPLHHDGLPEFSNISIEYCQAAIAKQTLEFEASVKSIEKKIENNECKDVFNDVFKPLEQVGAPLDMTWGLSKTLYLGNSSKMPTKSYLGIHDRARRARTSKYNSVPIYNVAKNELEMDDAQHSKEEKRLLQKFVLEGKLNGMELDSKQKELLIYSLRKIAVEKANFRQKIDIANKQFSHVIDDSKIVRDFPPETLKATAPDPNKPLNGPWKLSLQPHVYLSVMEHCPVREIRWNLWQAMVSRGSNYISRELSTSIHLEEIRFIRRDIAKILGYETFVDMSMETKMAGSLSTVQNMFNVLLEQALPAQEEEINNLYKFATDRGFRSERIELWDVPYWRRKQKKTLFGYDDEVIKEYLPLNKVLDGLFQLCEKLFNIVIKQRSNVSVWHKDVKYYDIFEPHSSAPVAGFYLDPYARSDEKIRTQNNGWMVAIQNNSSIADTKPLSALVFNFEPPTAKHPSHLTFTEVKALFQRFGHAMQHLLTRAVYSEVAGLSNVEWDAVEISGHVLTHWLNKKEIIDSITCHRDSEDKLPTTLFNALMSNQKHMAGLDLSRELYLSALDLEIHSTKDFWLDIVKRLWPQYRLFPLDKYDSHPCSFTQIFCDEWGAAYYSNLWSRMIAADVYSAFHEVQNDEQKLKDVGKRFRDTFLALGGSSHPSQIFRNFRGRDPSPKALLRSIGLKKSKC</sequence>
<gene>
    <name evidence="9" type="ORF">MELIAE_LOCUS464</name>
</gene>
<dbReference type="GO" id="GO:0004222">
    <property type="term" value="F:metalloendopeptidase activity"/>
    <property type="evidence" value="ECO:0007669"/>
    <property type="project" value="InterPro"/>
</dbReference>
<dbReference type="Proteomes" id="UP001154078">
    <property type="component" value="Chromosome 1"/>
</dbReference>
<dbReference type="PANTHER" id="PTHR11804">
    <property type="entry name" value="PROTEASE M3 THIMET OLIGOPEPTIDASE-RELATED"/>
    <property type="match status" value="1"/>
</dbReference>
<keyword evidence="5 7" id="KW-0862">Zinc</keyword>
<dbReference type="InterPro" id="IPR045090">
    <property type="entry name" value="Pept_M3A_M3B"/>
</dbReference>
<dbReference type="GO" id="GO:0046872">
    <property type="term" value="F:metal ion binding"/>
    <property type="evidence" value="ECO:0007669"/>
    <property type="project" value="UniProtKB-UniRule"/>
</dbReference>
<dbReference type="InterPro" id="IPR001567">
    <property type="entry name" value="Pept_M3A_M3B_dom"/>
</dbReference>
<dbReference type="FunFam" id="1.10.1370.40:FF:000008">
    <property type="entry name" value="Oligopeptidase, putative"/>
    <property type="match status" value="1"/>
</dbReference>
<dbReference type="GO" id="GO:0006508">
    <property type="term" value="P:proteolysis"/>
    <property type="evidence" value="ECO:0007669"/>
    <property type="project" value="UniProtKB-KW"/>
</dbReference>
<dbReference type="Gene3D" id="1.10.1370.10">
    <property type="entry name" value="Neurolysin, domain 3"/>
    <property type="match status" value="1"/>
</dbReference>
<keyword evidence="3 7" id="KW-0479">Metal-binding</keyword>
<feature type="domain" description="Peptidase M3A/M3B catalytic" evidence="8">
    <location>
        <begin position="263"/>
        <end position="717"/>
    </location>
</feature>
<proteinExistence type="inferred from homology"/>
<dbReference type="OrthoDB" id="534666at2759"/>
<dbReference type="Gene3D" id="3.40.390.10">
    <property type="entry name" value="Collagenase (Catalytic Domain)"/>
    <property type="match status" value="1"/>
</dbReference>
<dbReference type="EMBL" id="OV121132">
    <property type="protein sequence ID" value="CAH0546258.1"/>
    <property type="molecule type" value="Genomic_DNA"/>
</dbReference>
<evidence type="ECO:0000256" key="5">
    <source>
        <dbReference type="ARBA" id="ARBA00022833"/>
    </source>
</evidence>
<dbReference type="InterPro" id="IPR034005">
    <property type="entry name" value="M3A_DCP"/>
</dbReference>
<dbReference type="InterPro" id="IPR024079">
    <property type="entry name" value="MetalloPept_cat_dom_sf"/>
</dbReference>
<evidence type="ECO:0000259" key="8">
    <source>
        <dbReference type="Pfam" id="PF01432"/>
    </source>
</evidence>
<evidence type="ECO:0000256" key="3">
    <source>
        <dbReference type="ARBA" id="ARBA00022723"/>
    </source>
</evidence>
<accession>A0A9P0AS99</accession>
<protein>
    <recommendedName>
        <fullName evidence="8">Peptidase M3A/M3B catalytic domain-containing protein</fullName>
    </recommendedName>
</protein>
<comment type="cofactor">
    <cofactor evidence="7">
        <name>Zn(2+)</name>
        <dbReference type="ChEBI" id="CHEBI:29105"/>
    </cofactor>
    <text evidence="7">Binds 1 zinc ion.</text>
</comment>
<keyword evidence="6 7" id="KW-0482">Metalloprotease</keyword>
<organism evidence="9 10">
    <name type="scientific">Brassicogethes aeneus</name>
    <name type="common">Rape pollen beetle</name>
    <name type="synonym">Meligethes aeneus</name>
    <dbReference type="NCBI Taxonomy" id="1431903"/>
    <lineage>
        <taxon>Eukaryota</taxon>
        <taxon>Metazoa</taxon>
        <taxon>Ecdysozoa</taxon>
        <taxon>Arthropoda</taxon>
        <taxon>Hexapoda</taxon>
        <taxon>Insecta</taxon>
        <taxon>Pterygota</taxon>
        <taxon>Neoptera</taxon>
        <taxon>Endopterygota</taxon>
        <taxon>Coleoptera</taxon>
        <taxon>Polyphaga</taxon>
        <taxon>Cucujiformia</taxon>
        <taxon>Nitidulidae</taxon>
        <taxon>Meligethinae</taxon>
        <taxon>Brassicogethes</taxon>
    </lineage>
</organism>
<dbReference type="FunFam" id="3.40.390.10:FF:000059">
    <property type="entry name" value="Oligopeptidase, putative"/>
    <property type="match status" value="1"/>
</dbReference>
<dbReference type="Gene3D" id="1.10.1370.40">
    <property type="match status" value="1"/>
</dbReference>
<dbReference type="FunFam" id="1.10.1370.40:FF:000011">
    <property type="entry name" value="Putative cytosolic oligopeptidase A-like Protein"/>
    <property type="match status" value="1"/>
</dbReference>
<reference evidence="9" key="1">
    <citation type="submission" date="2021-12" db="EMBL/GenBank/DDBJ databases">
        <authorList>
            <person name="King R."/>
        </authorList>
    </citation>
    <scope>NUCLEOTIDE SEQUENCE</scope>
</reference>
<evidence type="ECO:0000313" key="9">
    <source>
        <dbReference type="EMBL" id="CAH0546258.1"/>
    </source>
</evidence>
<dbReference type="AlphaFoldDB" id="A0A9P0AS99"/>
<evidence type="ECO:0000256" key="1">
    <source>
        <dbReference type="ARBA" id="ARBA00006040"/>
    </source>
</evidence>
<evidence type="ECO:0000256" key="7">
    <source>
        <dbReference type="RuleBase" id="RU003435"/>
    </source>
</evidence>
<dbReference type="CDD" id="cd06456">
    <property type="entry name" value="M3A_DCP"/>
    <property type="match status" value="1"/>
</dbReference>
<evidence type="ECO:0000313" key="10">
    <source>
        <dbReference type="Proteomes" id="UP001154078"/>
    </source>
</evidence>
<keyword evidence="4 7" id="KW-0378">Hydrolase</keyword>
<dbReference type="Pfam" id="PF01432">
    <property type="entry name" value="Peptidase_M3"/>
    <property type="match status" value="1"/>
</dbReference>
<dbReference type="PANTHER" id="PTHR11804:SF83">
    <property type="entry name" value="LD37516P"/>
    <property type="match status" value="1"/>
</dbReference>
<evidence type="ECO:0000256" key="6">
    <source>
        <dbReference type="ARBA" id="ARBA00023049"/>
    </source>
</evidence>
<keyword evidence="2 7" id="KW-0645">Protease</keyword>
<keyword evidence="10" id="KW-1185">Reference proteome</keyword>
<comment type="similarity">
    <text evidence="1 7">Belongs to the peptidase M3 family.</text>
</comment>
<name>A0A9P0AS99_BRAAE</name>
<dbReference type="SUPFAM" id="SSF55486">
    <property type="entry name" value="Metalloproteases ('zincins'), catalytic domain"/>
    <property type="match status" value="1"/>
</dbReference>